<dbReference type="Pfam" id="PF04479">
    <property type="entry name" value="RTA1"/>
    <property type="match status" value="1"/>
</dbReference>
<dbReference type="AlphaFoldDB" id="A0AA38VSS2"/>
<dbReference type="PANTHER" id="PTHR31465">
    <property type="entry name" value="PROTEIN RTA1-RELATED"/>
    <property type="match status" value="1"/>
</dbReference>
<evidence type="ECO:0000313" key="7">
    <source>
        <dbReference type="Proteomes" id="UP001174691"/>
    </source>
</evidence>
<feature type="transmembrane region" description="Helical" evidence="5">
    <location>
        <begin position="92"/>
        <end position="117"/>
    </location>
</feature>
<evidence type="ECO:0000256" key="1">
    <source>
        <dbReference type="ARBA" id="ARBA00004141"/>
    </source>
</evidence>
<feature type="transmembrane region" description="Helical" evidence="5">
    <location>
        <begin position="178"/>
        <end position="202"/>
    </location>
</feature>
<proteinExistence type="predicted"/>
<reference evidence="6" key="1">
    <citation type="submission" date="2022-07" db="EMBL/GenBank/DDBJ databases">
        <title>Fungi with potential for degradation of polypropylene.</title>
        <authorList>
            <person name="Gostincar C."/>
        </authorList>
    </citation>
    <scope>NUCLEOTIDE SEQUENCE</scope>
    <source>
        <strain evidence="6">EXF-13287</strain>
    </source>
</reference>
<dbReference type="EMBL" id="JANBVN010000017">
    <property type="protein sequence ID" value="KAJ9161912.1"/>
    <property type="molecule type" value="Genomic_DNA"/>
</dbReference>
<keyword evidence="2 5" id="KW-0812">Transmembrane</keyword>
<dbReference type="GO" id="GO:0005886">
    <property type="term" value="C:plasma membrane"/>
    <property type="evidence" value="ECO:0007669"/>
    <property type="project" value="TreeGrafter"/>
</dbReference>
<feature type="transmembrane region" description="Helical" evidence="5">
    <location>
        <begin position="265"/>
        <end position="287"/>
    </location>
</feature>
<keyword evidence="4 5" id="KW-0472">Membrane</keyword>
<feature type="transmembrane region" description="Helical" evidence="5">
    <location>
        <begin position="223"/>
        <end position="245"/>
    </location>
</feature>
<evidence type="ECO:0000313" key="6">
    <source>
        <dbReference type="EMBL" id="KAJ9161912.1"/>
    </source>
</evidence>
<sequence>MSTDSSSANSTQTFVPCTIDTCPLSEGVITYQPSIAGNSFFVALFGILLLVQLGLGIRHQTWSYLVAMAFGLILEVVGYVGRVQLHDDPFDFNFFIEYLVCLTIAPAFLTAAIYVTFARVVYSCDERLSLIRPKTISIIFMTCDFVCLVLQAAGGAITSTSGGPSREAAAMRQTGVNIMIGGLLFQVVSLFLFILYATIYAWRWRAATALHYRHRLQHAHMSFRWRSLVFGLAIASVAIFVRSAFRVAELWRGFSSRLANNEVAFMILEGAMVVIASLCLTLGHPGLCLDIAWKRLDAVSSVHLDNVDIRK</sequence>
<feature type="transmembrane region" description="Helical" evidence="5">
    <location>
        <begin position="35"/>
        <end position="55"/>
    </location>
</feature>
<protein>
    <submittedName>
        <fullName evidence="6">RTA1 domain-containingprotein</fullName>
    </submittedName>
</protein>
<name>A0AA38VSS2_9PEZI</name>
<dbReference type="PANTHER" id="PTHR31465:SF9">
    <property type="entry name" value="SPHINGOID LONG-CHAIN BASE TRANSPORTER RSB1"/>
    <property type="match status" value="1"/>
</dbReference>
<evidence type="ECO:0000256" key="2">
    <source>
        <dbReference type="ARBA" id="ARBA00022692"/>
    </source>
</evidence>
<organism evidence="6 7">
    <name type="scientific">Coniochaeta hoffmannii</name>
    <dbReference type="NCBI Taxonomy" id="91930"/>
    <lineage>
        <taxon>Eukaryota</taxon>
        <taxon>Fungi</taxon>
        <taxon>Dikarya</taxon>
        <taxon>Ascomycota</taxon>
        <taxon>Pezizomycotina</taxon>
        <taxon>Sordariomycetes</taxon>
        <taxon>Sordariomycetidae</taxon>
        <taxon>Coniochaetales</taxon>
        <taxon>Coniochaetaceae</taxon>
        <taxon>Coniochaeta</taxon>
    </lineage>
</organism>
<keyword evidence="3 5" id="KW-1133">Transmembrane helix</keyword>
<dbReference type="InterPro" id="IPR007568">
    <property type="entry name" value="RTA1"/>
</dbReference>
<gene>
    <name evidence="6" type="ORF">NKR19_g1803</name>
</gene>
<feature type="transmembrane region" description="Helical" evidence="5">
    <location>
        <begin position="138"/>
        <end position="158"/>
    </location>
</feature>
<comment type="caution">
    <text evidence="6">The sequence shown here is derived from an EMBL/GenBank/DDBJ whole genome shotgun (WGS) entry which is preliminary data.</text>
</comment>
<keyword evidence="7" id="KW-1185">Reference proteome</keyword>
<dbReference type="Proteomes" id="UP001174691">
    <property type="component" value="Unassembled WGS sequence"/>
</dbReference>
<feature type="transmembrane region" description="Helical" evidence="5">
    <location>
        <begin position="62"/>
        <end position="80"/>
    </location>
</feature>
<evidence type="ECO:0000256" key="5">
    <source>
        <dbReference type="SAM" id="Phobius"/>
    </source>
</evidence>
<dbReference type="GO" id="GO:0000324">
    <property type="term" value="C:fungal-type vacuole"/>
    <property type="evidence" value="ECO:0007669"/>
    <property type="project" value="TreeGrafter"/>
</dbReference>
<accession>A0AA38VSS2</accession>
<evidence type="ECO:0000256" key="3">
    <source>
        <dbReference type="ARBA" id="ARBA00022989"/>
    </source>
</evidence>
<evidence type="ECO:0000256" key="4">
    <source>
        <dbReference type="ARBA" id="ARBA00023136"/>
    </source>
</evidence>
<comment type="subcellular location">
    <subcellularLocation>
        <location evidence="1">Membrane</location>
        <topology evidence="1">Multi-pass membrane protein</topology>
    </subcellularLocation>
</comment>